<evidence type="ECO:0000313" key="1">
    <source>
        <dbReference type="EMBL" id="NIJ11905.1"/>
    </source>
</evidence>
<dbReference type="Proteomes" id="UP000545493">
    <property type="component" value="Unassembled WGS sequence"/>
</dbReference>
<dbReference type="EMBL" id="JAAOYM010000001">
    <property type="protein sequence ID" value="NIJ11905.1"/>
    <property type="molecule type" value="Genomic_DNA"/>
</dbReference>
<name>A0A7X5ZR26_9PSEU</name>
<dbReference type="RefSeq" id="WP_167169891.1">
    <property type="nucleotide sequence ID" value="NZ_JAAOYM010000001.1"/>
</dbReference>
<reference evidence="1 2" key="1">
    <citation type="submission" date="2020-03" db="EMBL/GenBank/DDBJ databases">
        <title>Sequencing the genomes of 1000 actinobacteria strains.</title>
        <authorList>
            <person name="Klenk H.-P."/>
        </authorList>
    </citation>
    <scope>NUCLEOTIDE SEQUENCE [LARGE SCALE GENOMIC DNA]</scope>
    <source>
        <strain evidence="1 2">DSM 45685</strain>
    </source>
</reference>
<dbReference type="AlphaFoldDB" id="A0A7X5ZR26"/>
<gene>
    <name evidence="1" type="ORF">FHU38_002249</name>
</gene>
<evidence type="ECO:0000313" key="2">
    <source>
        <dbReference type="Proteomes" id="UP000545493"/>
    </source>
</evidence>
<protein>
    <submittedName>
        <fullName evidence="1">Uncharacterized protein</fullName>
    </submittedName>
</protein>
<keyword evidence="2" id="KW-1185">Reference proteome</keyword>
<sequence>MDDATLVDLFDKGELREFPHLDHIRVVFARTRQTNRTEAIEFTRRGLRALTQRVGAPDKYHDTLTVAWARIIGTLTEQAPNLDFDDFMRAHPELARSSLMDEYYSREVLHSAAARARFIEPDLRDLP</sequence>
<comment type="caution">
    <text evidence="1">The sequence shown here is derived from an EMBL/GenBank/DDBJ whole genome shotgun (WGS) entry which is preliminary data.</text>
</comment>
<accession>A0A7X5ZR26</accession>
<organism evidence="1 2">
    <name type="scientific">Saccharomonospora amisosensis</name>
    <dbReference type="NCBI Taxonomy" id="1128677"/>
    <lineage>
        <taxon>Bacteria</taxon>
        <taxon>Bacillati</taxon>
        <taxon>Actinomycetota</taxon>
        <taxon>Actinomycetes</taxon>
        <taxon>Pseudonocardiales</taxon>
        <taxon>Pseudonocardiaceae</taxon>
        <taxon>Saccharomonospora</taxon>
    </lineage>
</organism>
<proteinExistence type="predicted"/>